<dbReference type="PANTHER" id="PTHR43610:SF1">
    <property type="entry name" value="N-ACETYLTRANSFERASE DOMAIN-CONTAINING PROTEIN"/>
    <property type="match status" value="1"/>
</dbReference>
<dbReference type="PATRIC" id="fig|1280951.3.peg.1744"/>
<proteinExistence type="predicted"/>
<dbReference type="InterPro" id="IPR016181">
    <property type="entry name" value="Acyl_CoA_acyltransferase"/>
</dbReference>
<dbReference type="GO" id="GO:0016747">
    <property type="term" value="F:acyltransferase activity, transferring groups other than amino-acyl groups"/>
    <property type="evidence" value="ECO:0007669"/>
    <property type="project" value="InterPro"/>
</dbReference>
<dbReference type="OrthoDB" id="5295305at2"/>
<organism evidence="2 3">
    <name type="scientific">Hyphomonas hirschiana VP5</name>
    <dbReference type="NCBI Taxonomy" id="1280951"/>
    <lineage>
        <taxon>Bacteria</taxon>
        <taxon>Pseudomonadati</taxon>
        <taxon>Pseudomonadota</taxon>
        <taxon>Alphaproteobacteria</taxon>
        <taxon>Hyphomonadales</taxon>
        <taxon>Hyphomonadaceae</taxon>
        <taxon>Hyphomonas</taxon>
    </lineage>
</organism>
<evidence type="ECO:0000313" key="3">
    <source>
        <dbReference type="Proteomes" id="UP000025061"/>
    </source>
</evidence>
<dbReference type="EMBL" id="ARYI01000006">
    <property type="protein sequence ID" value="KCZ94849.1"/>
    <property type="molecule type" value="Genomic_DNA"/>
</dbReference>
<name>A0A059FVY9_9PROT</name>
<reference evidence="2 3" key="1">
    <citation type="submission" date="2013-04" db="EMBL/GenBank/DDBJ databases">
        <title>Hyphomonas hirschiana VP5 Genome Sequencing.</title>
        <authorList>
            <person name="Lai Q."/>
            <person name="Shao Z."/>
        </authorList>
    </citation>
    <scope>NUCLEOTIDE SEQUENCE [LARGE SCALE GENOMIC DNA]</scope>
    <source>
        <strain evidence="2 3">VP5</strain>
    </source>
</reference>
<gene>
    <name evidence="2" type="ORF">HHI_08643</name>
</gene>
<dbReference type="Pfam" id="PF13302">
    <property type="entry name" value="Acetyltransf_3"/>
    <property type="match status" value="1"/>
</dbReference>
<accession>A0A059FVY9</accession>
<sequence>MRTGQHPWPVLSFAAAFNLWHIQSMKLDAPGLVVANVRLDRVNEAHRDILATSGAIEAMWSWMPLMDTGTSFNAYFDQTLQEAREGRMVPFAITRLSDGAFGGVVTYMNIVRLHRRLRIGYRWHPEAMRGGLVSAATSLALMQRAKECRFQRIEFLVNVANKEATAAVERFGAAREGVLRHYMRTANGLWADVAAFSLIGPEIDRTIESLRQHVDALAAAEA</sequence>
<dbReference type="Gene3D" id="3.40.630.30">
    <property type="match status" value="1"/>
</dbReference>
<feature type="domain" description="N-acetyltransferase" evidence="1">
    <location>
        <begin position="38"/>
        <end position="173"/>
    </location>
</feature>
<dbReference type="Proteomes" id="UP000025061">
    <property type="component" value="Unassembled WGS sequence"/>
</dbReference>
<dbReference type="PANTHER" id="PTHR43610">
    <property type="entry name" value="BLL6696 PROTEIN"/>
    <property type="match status" value="1"/>
</dbReference>
<evidence type="ECO:0000259" key="1">
    <source>
        <dbReference type="Pfam" id="PF13302"/>
    </source>
</evidence>
<dbReference type="SUPFAM" id="SSF55729">
    <property type="entry name" value="Acyl-CoA N-acyltransferases (Nat)"/>
    <property type="match status" value="1"/>
</dbReference>
<keyword evidence="3" id="KW-1185">Reference proteome</keyword>
<dbReference type="InterPro" id="IPR000182">
    <property type="entry name" value="GNAT_dom"/>
</dbReference>
<evidence type="ECO:0000313" key="2">
    <source>
        <dbReference type="EMBL" id="KCZ94849.1"/>
    </source>
</evidence>
<protein>
    <recommendedName>
        <fullName evidence="1">N-acetyltransferase domain-containing protein</fullName>
    </recommendedName>
</protein>
<comment type="caution">
    <text evidence="2">The sequence shown here is derived from an EMBL/GenBank/DDBJ whole genome shotgun (WGS) entry which is preliminary data.</text>
</comment>
<dbReference type="AlphaFoldDB" id="A0A059FVY9"/>